<name>A0A6V7P921_ANACO</name>
<dbReference type="PANTHER" id="PTHR42648">
    <property type="entry name" value="TRANSPOSASE, PUTATIVE-RELATED"/>
    <property type="match status" value="1"/>
</dbReference>
<evidence type="ECO:0000256" key="8">
    <source>
        <dbReference type="ARBA" id="ARBA00022932"/>
    </source>
</evidence>
<dbReference type="EMBL" id="LR862146">
    <property type="protein sequence ID" value="CAD1827321.1"/>
    <property type="molecule type" value="Genomic_DNA"/>
</dbReference>
<proteinExistence type="predicted"/>
<evidence type="ECO:0000256" key="6">
    <source>
        <dbReference type="ARBA" id="ARBA00022908"/>
    </source>
</evidence>
<dbReference type="InterPro" id="IPR001584">
    <property type="entry name" value="Integrase_cat-core"/>
</dbReference>
<dbReference type="PROSITE" id="PS50994">
    <property type="entry name" value="INTEGRASE"/>
    <property type="match status" value="1"/>
</dbReference>
<dbReference type="GO" id="GO:0004519">
    <property type="term" value="F:endonuclease activity"/>
    <property type="evidence" value="ECO:0007669"/>
    <property type="project" value="UniProtKB-KW"/>
</dbReference>
<evidence type="ECO:0000256" key="7">
    <source>
        <dbReference type="ARBA" id="ARBA00022918"/>
    </source>
</evidence>
<evidence type="ECO:0000313" key="11">
    <source>
        <dbReference type="EMBL" id="CAD1827321.1"/>
    </source>
</evidence>
<dbReference type="GO" id="GO:0003676">
    <property type="term" value="F:nucleic acid binding"/>
    <property type="evidence" value="ECO:0007669"/>
    <property type="project" value="InterPro"/>
</dbReference>
<keyword evidence="5" id="KW-0460">Magnesium</keyword>
<keyword evidence="7" id="KW-0695">RNA-directed DNA polymerase</keyword>
<dbReference type="SUPFAM" id="SSF53098">
    <property type="entry name" value="Ribonuclease H-like"/>
    <property type="match status" value="1"/>
</dbReference>
<dbReference type="InterPro" id="IPR036397">
    <property type="entry name" value="RNaseH_sf"/>
</dbReference>
<dbReference type="AlphaFoldDB" id="A0A6V7P921"/>
<keyword evidence="9" id="KW-0233">DNA recombination</keyword>
<keyword evidence="8" id="KW-0548">Nucleotidyltransferase</keyword>
<keyword evidence="8" id="KW-0239">DNA-directed DNA polymerase</keyword>
<keyword evidence="1" id="KW-0540">Nuclease</keyword>
<keyword evidence="2" id="KW-0479">Metal-binding</keyword>
<dbReference type="Pfam" id="PF00665">
    <property type="entry name" value="rve"/>
    <property type="match status" value="1"/>
</dbReference>
<dbReference type="GO" id="GO:0006310">
    <property type="term" value="P:DNA recombination"/>
    <property type="evidence" value="ECO:0007669"/>
    <property type="project" value="UniProtKB-KW"/>
</dbReference>
<keyword evidence="8" id="KW-0808">Transferase</keyword>
<evidence type="ECO:0000256" key="9">
    <source>
        <dbReference type="ARBA" id="ARBA00023172"/>
    </source>
</evidence>
<dbReference type="Gene3D" id="3.30.420.10">
    <property type="entry name" value="Ribonuclease H-like superfamily/Ribonuclease H"/>
    <property type="match status" value="1"/>
</dbReference>
<keyword evidence="3" id="KW-0255">Endonuclease</keyword>
<dbReference type="GO" id="GO:0016787">
    <property type="term" value="F:hydrolase activity"/>
    <property type="evidence" value="ECO:0007669"/>
    <property type="project" value="UniProtKB-KW"/>
</dbReference>
<evidence type="ECO:0000256" key="1">
    <source>
        <dbReference type="ARBA" id="ARBA00022722"/>
    </source>
</evidence>
<protein>
    <recommendedName>
        <fullName evidence="10">Integrase catalytic domain-containing protein</fullName>
    </recommendedName>
</protein>
<dbReference type="InterPro" id="IPR039537">
    <property type="entry name" value="Retrotran_Ty1/copia-like"/>
</dbReference>
<dbReference type="GO" id="GO:0046872">
    <property type="term" value="F:metal ion binding"/>
    <property type="evidence" value="ECO:0007669"/>
    <property type="project" value="UniProtKB-KW"/>
</dbReference>
<keyword evidence="6" id="KW-0229">DNA integration</keyword>
<dbReference type="GO" id="GO:0003964">
    <property type="term" value="F:RNA-directed DNA polymerase activity"/>
    <property type="evidence" value="ECO:0007669"/>
    <property type="project" value="UniProtKB-KW"/>
</dbReference>
<reference evidence="11" key="1">
    <citation type="submission" date="2020-07" db="EMBL/GenBank/DDBJ databases">
        <authorList>
            <person name="Lin J."/>
        </authorList>
    </citation>
    <scope>NUCLEOTIDE SEQUENCE</scope>
</reference>
<evidence type="ECO:0000256" key="2">
    <source>
        <dbReference type="ARBA" id="ARBA00022723"/>
    </source>
</evidence>
<feature type="domain" description="Integrase catalytic" evidence="10">
    <location>
        <begin position="1"/>
        <end position="119"/>
    </location>
</feature>
<organism evidence="11">
    <name type="scientific">Ananas comosus var. bracteatus</name>
    <name type="common">red pineapple</name>
    <dbReference type="NCBI Taxonomy" id="296719"/>
    <lineage>
        <taxon>Eukaryota</taxon>
        <taxon>Viridiplantae</taxon>
        <taxon>Streptophyta</taxon>
        <taxon>Embryophyta</taxon>
        <taxon>Tracheophyta</taxon>
        <taxon>Spermatophyta</taxon>
        <taxon>Magnoliopsida</taxon>
        <taxon>Liliopsida</taxon>
        <taxon>Poales</taxon>
        <taxon>Bromeliaceae</taxon>
        <taxon>Bromelioideae</taxon>
        <taxon>Ananas</taxon>
    </lineage>
</organism>
<dbReference type="InterPro" id="IPR012337">
    <property type="entry name" value="RNaseH-like_sf"/>
</dbReference>
<keyword evidence="4" id="KW-0378">Hydrolase</keyword>
<gene>
    <name evidence="11" type="ORF">CB5_LOCUS10532</name>
</gene>
<sequence length="119" mass="13906">MDVWSSLTTTSYGDADYYISFIDDFSRKVLVKFLKSKGEAFQAFKYFKAEVENLTKCCIKVLQSDNDFEYKSKEFELFCKQNGISRYYTNPYDPQRNGVAERMNCTLMERARSMLSNVG</sequence>
<evidence type="ECO:0000259" key="10">
    <source>
        <dbReference type="PROSITE" id="PS50994"/>
    </source>
</evidence>
<dbReference type="GO" id="GO:0015074">
    <property type="term" value="P:DNA integration"/>
    <property type="evidence" value="ECO:0007669"/>
    <property type="project" value="UniProtKB-KW"/>
</dbReference>
<evidence type="ECO:0000256" key="4">
    <source>
        <dbReference type="ARBA" id="ARBA00022801"/>
    </source>
</evidence>
<evidence type="ECO:0000256" key="3">
    <source>
        <dbReference type="ARBA" id="ARBA00022759"/>
    </source>
</evidence>
<dbReference type="GO" id="GO:0003887">
    <property type="term" value="F:DNA-directed DNA polymerase activity"/>
    <property type="evidence" value="ECO:0007669"/>
    <property type="project" value="UniProtKB-KW"/>
</dbReference>
<evidence type="ECO:0000256" key="5">
    <source>
        <dbReference type="ARBA" id="ARBA00022842"/>
    </source>
</evidence>
<accession>A0A6V7P921</accession>
<dbReference type="PANTHER" id="PTHR42648:SF11">
    <property type="entry name" value="TRANSPOSON TY4-P GAG-POL POLYPROTEIN"/>
    <property type="match status" value="1"/>
</dbReference>